<dbReference type="EMBL" id="FRBK01000001">
    <property type="protein sequence ID" value="SHK82108.1"/>
    <property type="molecule type" value="Genomic_DNA"/>
</dbReference>
<reference evidence="3" key="1">
    <citation type="submission" date="2016-11" db="EMBL/GenBank/DDBJ databases">
        <authorList>
            <person name="Jaros S."/>
            <person name="Januszkiewicz K."/>
            <person name="Wedrychowicz H."/>
        </authorList>
    </citation>
    <scope>NUCLEOTIDE SEQUENCE [LARGE SCALE GENOMIC DNA]</scope>
    <source>
        <strain evidence="3">CGMCC 4.3555</strain>
    </source>
</reference>
<accession>A0A9X8MJH8</accession>
<gene>
    <name evidence="2" type="ORF">SAMN05216268_101425</name>
</gene>
<dbReference type="Proteomes" id="UP000184388">
    <property type="component" value="Unassembled WGS sequence"/>
</dbReference>
<feature type="region of interest" description="Disordered" evidence="1">
    <location>
        <begin position="1"/>
        <end position="41"/>
    </location>
</feature>
<evidence type="ECO:0000313" key="3">
    <source>
        <dbReference type="Proteomes" id="UP000184388"/>
    </source>
</evidence>
<protein>
    <submittedName>
        <fullName evidence="2">Uncharacterized protein</fullName>
    </submittedName>
</protein>
<feature type="compositionally biased region" description="Low complexity" evidence="1">
    <location>
        <begin position="27"/>
        <end position="41"/>
    </location>
</feature>
<dbReference type="AlphaFoldDB" id="A0A9X8MJH8"/>
<sequence length="41" mass="4287">MTPTAPTGHCPQPRHRRARPPDEADPAADQATLAATPGGIR</sequence>
<evidence type="ECO:0000256" key="1">
    <source>
        <dbReference type="SAM" id="MobiDB-lite"/>
    </source>
</evidence>
<evidence type="ECO:0000313" key="2">
    <source>
        <dbReference type="EMBL" id="SHK82108.1"/>
    </source>
</evidence>
<name>A0A9X8MJH8_9ACTN</name>
<proteinExistence type="predicted"/>
<comment type="caution">
    <text evidence="2">The sequence shown here is derived from an EMBL/GenBank/DDBJ whole genome shotgun (WGS) entry which is preliminary data.</text>
</comment>
<organism evidence="2 3">
    <name type="scientific">Streptomyces yunnanensis</name>
    <dbReference type="NCBI Taxonomy" id="156453"/>
    <lineage>
        <taxon>Bacteria</taxon>
        <taxon>Bacillati</taxon>
        <taxon>Actinomycetota</taxon>
        <taxon>Actinomycetes</taxon>
        <taxon>Kitasatosporales</taxon>
        <taxon>Streptomycetaceae</taxon>
        <taxon>Streptomyces</taxon>
    </lineage>
</organism>